<sequence>MSFTDSEMGLVYCNPFSPNSHDYPANMLELGYVESGIYSDEEYSLSSLMMSMIPASQTRFSALPSSEIFTEMPQATKDRNLDPCSPLPSVQSKSPFCQVPLPSPFLRGSWEQPHDQTVPGHLKAKQDRDSGASQHHLAFDSTQNQQQCMPSTMSPKDIVFKSNQPEESDLVPFTCQQNDEVGMDQLNRTADPHLQTPTLAYLQRSFNASSMPFCLQLPCHYPRGLLQEQTISDPSFLHLSSAGSGGFNHVLSTQKGPTNSTTKKGICLPQKHKRGLGRRAAVPSNAQSTPVASPNRPNALKGSQSGPHRCDEISPSTGKPCNTVFSRPYDLTRHEDSIHNRYKKKPRCNLCTEEKTFSRADALRRHYRVCHPDLQLTIKRRRREACASDPVGNAKGGERDALG</sequence>
<feature type="compositionally biased region" description="Polar residues" evidence="1">
    <location>
        <begin position="140"/>
        <end position="154"/>
    </location>
</feature>
<feature type="region of interest" description="Disordered" evidence="1">
    <location>
        <begin position="109"/>
        <end position="156"/>
    </location>
</feature>
<protein>
    <submittedName>
        <fullName evidence="2">26S proteasome subunit RPN4</fullName>
    </submittedName>
</protein>
<proteinExistence type="predicted"/>
<name>A0ABR1RLF4_9PEZI</name>
<dbReference type="Gene3D" id="3.30.160.60">
    <property type="entry name" value="Classic Zinc Finger"/>
    <property type="match status" value="1"/>
</dbReference>
<gene>
    <name evidence="2" type="ORF">PG991_009264</name>
</gene>
<comment type="caution">
    <text evidence="2">The sequence shown here is derived from an EMBL/GenBank/DDBJ whole genome shotgun (WGS) entry which is preliminary data.</text>
</comment>
<organism evidence="2 3">
    <name type="scientific">Apiospora marii</name>
    <dbReference type="NCBI Taxonomy" id="335849"/>
    <lineage>
        <taxon>Eukaryota</taxon>
        <taxon>Fungi</taxon>
        <taxon>Dikarya</taxon>
        <taxon>Ascomycota</taxon>
        <taxon>Pezizomycotina</taxon>
        <taxon>Sordariomycetes</taxon>
        <taxon>Xylariomycetidae</taxon>
        <taxon>Amphisphaeriales</taxon>
        <taxon>Apiosporaceae</taxon>
        <taxon>Apiospora</taxon>
    </lineage>
</organism>
<reference evidence="2 3" key="1">
    <citation type="submission" date="2023-01" db="EMBL/GenBank/DDBJ databases">
        <title>Analysis of 21 Apiospora genomes using comparative genomics revels a genus with tremendous synthesis potential of carbohydrate active enzymes and secondary metabolites.</title>
        <authorList>
            <person name="Sorensen T."/>
        </authorList>
    </citation>
    <scope>NUCLEOTIDE SEQUENCE [LARGE SCALE GENOMIC DNA]</scope>
    <source>
        <strain evidence="2 3">CBS 20057</strain>
    </source>
</reference>
<evidence type="ECO:0000313" key="2">
    <source>
        <dbReference type="EMBL" id="KAK8013671.1"/>
    </source>
</evidence>
<evidence type="ECO:0000256" key="1">
    <source>
        <dbReference type="SAM" id="MobiDB-lite"/>
    </source>
</evidence>
<feature type="compositionally biased region" description="Polar residues" evidence="1">
    <location>
        <begin position="253"/>
        <end position="263"/>
    </location>
</feature>
<dbReference type="Proteomes" id="UP001396898">
    <property type="component" value="Unassembled WGS sequence"/>
</dbReference>
<feature type="region of interest" description="Disordered" evidence="1">
    <location>
        <begin position="253"/>
        <end position="317"/>
    </location>
</feature>
<feature type="region of interest" description="Disordered" evidence="1">
    <location>
        <begin position="384"/>
        <end position="403"/>
    </location>
</feature>
<accession>A0ABR1RLF4</accession>
<feature type="compositionally biased region" description="Polar residues" evidence="1">
    <location>
        <begin position="284"/>
        <end position="306"/>
    </location>
</feature>
<keyword evidence="3" id="KW-1185">Reference proteome</keyword>
<evidence type="ECO:0000313" key="3">
    <source>
        <dbReference type="Proteomes" id="UP001396898"/>
    </source>
</evidence>
<dbReference type="GO" id="GO:0000502">
    <property type="term" value="C:proteasome complex"/>
    <property type="evidence" value="ECO:0007669"/>
    <property type="project" value="UniProtKB-KW"/>
</dbReference>
<keyword evidence="2" id="KW-0647">Proteasome</keyword>
<dbReference type="EMBL" id="JAQQWI010000013">
    <property type="protein sequence ID" value="KAK8013671.1"/>
    <property type="molecule type" value="Genomic_DNA"/>
</dbReference>